<evidence type="ECO:0000256" key="1">
    <source>
        <dbReference type="SAM" id="Phobius"/>
    </source>
</evidence>
<organism evidence="2 3">
    <name type="scientific">Ophiostoma piceae (strain UAMH 11346)</name>
    <name type="common">Sap stain fungus</name>
    <dbReference type="NCBI Taxonomy" id="1262450"/>
    <lineage>
        <taxon>Eukaryota</taxon>
        <taxon>Fungi</taxon>
        <taxon>Dikarya</taxon>
        <taxon>Ascomycota</taxon>
        <taxon>Pezizomycotina</taxon>
        <taxon>Sordariomycetes</taxon>
        <taxon>Sordariomycetidae</taxon>
        <taxon>Ophiostomatales</taxon>
        <taxon>Ophiostomataceae</taxon>
        <taxon>Ophiostoma</taxon>
    </lineage>
</organism>
<keyword evidence="1" id="KW-0812">Transmembrane</keyword>
<dbReference type="STRING" id="1262450.S3BZ30"/>
<dbReference type="InterPro" id="IPR021840">
    <property type="entry name" value="DUF3433"/>
</dbReference>
<dbReference type="HOGENOM" id="CLU_396421_0_0_1"/>
<dbReference type="PANTHER" id="PTHR37544:SF3">
    <property type="entry name" value="SPRAY"/>
    <property type="match status" value="1"/>
</dbReference>
<dbReference type="PANTHER" id="PTHR37544">
    <property type="entry name" value="SPRAY-RELATED"/>
    <property type="match status" value="1"/>
</dbReference>
<reference evidence="2 3" key="1">
    <citation type="journal article" date="2013" name="BMC Genomics">
        <title>The genome and transcriptome of the pine saprophyte Ophiostoma piceae, and a comparison with the bark beetle-associated pine pathogen Grosmannia clavigera.</title>
        <authorList>
            <person name="Haridas S."/>
            <person name="Wang Y."/>
            <person name="Lim L."/>
            <person name="Massoumi Alamouti S."/>
            <person name="Jackman S."/>
            <person name="Docking R."/>
            <person name="Robertson G."/>
            <person name="Birol I."/>
            <person name="Bohlmann J."/>
            <person name="Breuil C."/>
        </authorList>
    </citation>
    <scope>NUCLEOTIDE SEQUENCE [LARGE SCALE GENOMIC DNA]</scope>
    <source>
        <strain evidence="2 3">UAMH 11346</strain>
    </source>
</reference>
<dbReference type="EMBL" id="KE148153">
    <property type="protein sequence ID" value="EPE06534.1"/>
    <property type="molecule type" value="Genomic_DNA"/>
</dbReference>
<dbReference type="VEuPathDB" id="FungiDB:F503_02662"/>
<name>S3BZ30_OPHP1</name>
<dbReference type="Proteomes" id="UP000016923">
    <property type="component" value="Unassembled WGS sequence"/>
</dbReference>
<dbReference type="Pfam" id="PF11915">
    <property type="entry name" value="DUF3433"/>
    <property type="match status" value="1"/>
</dbReference>
<feature type="transmembrane region" description="Helical" evidence="1">
    <location>
        <begin position="196"/>
        <end position="216"/>
    </location>
</feature>
<evidence type="ECO:0000313" key="2">
    <source>
        <dbReference type="EMBL" id="EPE06534.1"/>
    </source>
</evidence>
<feature type="transmembrane region" description="Helical" evidence="1">
    <location>
        <begin position="305"/>
        <end position="326"/>
    </location>
</feature>
<keyword evidence="1" id="KW-0472">Membrane</keyword>
<keyword evidence="3" id="KW-1185">Reference proteome</keyword>
<proteinExistence type="predicted"/>
<protein>
    <submittedName>
        <fullName evidence="2">Uncharacterized protein</fullName>
    </submittedName>
</protein>
<gene>
    <name evidence="2" type="ORF">F503_02662</name>
</gene>
<accession>S3BZ30</accession>
<dbReference type="eggNOG" id="ENOG502RXBF">
    <property type="taxonomic scope" value="Eukaryota"/>
</dbReference>
<dbReference type="AlphaFoldDB" id="S3BZ30"/>
<sequence>MVGFALGLNQSRRFTDYLDPSVLESAFDASQKALFSFALAKTALGYEDGVKLGDGSWKSSYNAVIIYRTLALIVEVTLGIILCLTILLAISCYRAPSNIGSDPSSLLQTVLNLKGPDSQLTEFSQCGHLSRDELIKKFIGTRYRLVCSCDPLSIHGQLQRVDGLPGSRPQLPNGEEISEEKMAFHKPYFPPVLQPWTGILFTGAVTGLFGFVIFLADRSRKSWGISPPFAQQWRNAILFTYIPTHIGTFIEPFFGLINQSFAMFRSVSQLERRGQSNRHTVASRYMTIPPQFNIVRAFKVGDYRLTISCLLTFLASALSIALSMLFSSSNKYKPTPMPMTQPYNSYWNTTVLSQYLKNGTQWGPEYLDPAYLLYAYNQSTYSPYPWTTNSTYYTPAILPTGKYDIAYLTVRGFTPDFICVRSIAPVQSVGFSLMGHSFTFPADELKNESCSVDQFPETKPVMPYAYDDNLTGPATSEGFSVLSDYGSSCGLVFGWYWARWSAYGSPSGTVTTTSLACKAGVRTAMYEVRVDASGYILTSKHLEDSSFQSIPDHMLKTSEIISLIVNMWGGQGSSNLSVATTVMGSLLHKSGNDSLFDPQAPIPDIYSTAQAIKFWLRASVVQFFAMNPSVLQEADVIIRGSIDIITLSRGFLAEGGGSEGDNRYGFGVYTGLDGRVQFGIDNLCNLRNLPETGKP</sequence>
<keyword evidence="1" id="KW-1133">Transmembrane helix</keyword>
<feature type="transmembrane region" description="Helical" evidence="1">
    <location>
        <begin position="65"/>
        <end position="90"/>
    </location>
</feature>
<dbReference type="OrthoDB" id="3248909at2759"/>
<evidence type="ECO:0000313" key="3">
    <source>
        <dbReference type="Proteomes" id="UP000016923"/>
    </source>
</evidence>